<dbReference type="EMBL" id="JBHSAY010000005">
    <property type="protein sequence ID" value="MFC4130726.1"/>
    <property type="molecule type" value="Genomic_DNA"/>
</dbReference>
<feature type="region of interest" description="Disordered" evidence="1">
    <location>
        <begin position="135"/>
        <end position="157"/>
    </location>
</feature>
<evidence type="ECO:0000313" key="2">
    <source>
        <dbReference type="EMBL" id="MFC4130726.1"/>
    </source>
</evidence>
<keyword evidence="3" id="KW-1185">Reference proteome</keyword>
<reference evidence="3" key="1">
    <citation type="journal article" date="2019" name="Int. J. Syst. Evol. Microbiol.">
        <title>The Global Catalogue of Microorganisms (GCM) 10K type strain sequencing project: providing services to taxonomists for standard genome sequencing and annotation.</title>
        <authorList>
            <consortium name="The Broad Institute Genomics Platform"/>
            <consortium name="The Broad Institute Genome Sequencing Center for Infectious Disease"/>
            <person name="Wu L."/>
            <person name="Ma J."/>
        </authorList>
    </citation>
    <scope>NUCLEOTIDE SEQUENCE [LARGE SCALE GENOMIC DNA]</scope>
    <source>
        <strain evidence="3">CGMCC 4.7289</strain>
    </source>
</reference>
<sequence length="340" mass="35577">MSLVQDLGDQLRIVREDLPIAEVRAAAERLRMAGGLLAWVMHATGDPQRVPQLGGAADRLESAAGLMRSAHDALDAYALALGLAADSVGTAQPWGAGAPLVPTQGRSADVPLSDWWAERVRTLAARDTLDDLITSGSTEDRTVPAVPDRGTSLRSADDPAATSVDLLRRCVSATLDERPAKLHRELGSAGPAVGLGLAAVAPPLLRHLAAELVGHPPRLEDLARVRRAALVHTGLLPELPAEAGEEIVARICHATPQRRTEGSPTHPVDAAAAVVLITAGLLAATGRGASELHAVVEEEQRRRNAAADSTMRRALRVGDPTRRRSAVDALADETPVGGAS</sequence>
<proteinExistence type="predicted"/>
<dbReference type="Proteomes" id="UP001595816">
    <property type="component" value="Unassembled WGS sequence"/>
</dbReference>
<evidence type="ECO:0000256" key="1">
    <source>
        <dbReference type="SAM" id="MobiDB-lite"/>
    </source>
</evidence>
<protein>
    <submittedName>
        <fullName evidence="2">Uncharacterized protein</fullName>
    </submittedName>
</protein>
<comment type="caution">
    <text evidence="2">The sequence shown here is derived from an EMBL/GenBank/DDBJ whole genome shotgun (WGS) entry which is preliminary data.</text>
</comment>
<accession>A0ABV8LIE2</accession>
<dbReference type="RefSeq" id="WP_253757342.1">
    <property type="nucleotide sequence ID" value="NZ_JAMZDZ010000001.1"/>
</dbReference>
<organism evidence="2 3">
    <name type="scientific">Hamadaea flava</name>
    <dbReference type="NCBI Taxonomy" id="1742688"/>
    <lineage>
        <taxon>Bacteria</taxon>
        <taxon>Bacillati</taxon>
        <taxon>Actinomycetota</taxon>
        <taxon>Actinomycetes</taxon>
        <taxon>Micromonosporales</taxon>
        <taxon>Micromonosporaceae</taxon>
        <taxon>Hamadaea</taxon>
    </lineage>
</organism>
<feature type="region of interest" description="Disordered" evidence="1">
    <location>
        <begin position="318"/>
        <end position="340"/>
    </location>
</feature>
<gene>
    <name evidence="2" type="ORF">ACFOZ4_08930</name>
</gene>
<name>A0ABV8LIE2_9ACTN</name>
<evidence type="ECO:0000313" key="3">
    <source>
        <dbReference type="Proteomes" id="UP001595816"/>
    </source>
</evidence>